<organism evidence="2 3">
    <name type="scientific">Desulforamulus ruminis (strain ATCC 23193 / DSM 2154 / NCIMB 8452 / DL)</name>
    <name type="common">Desulfotomaculum ruminis</name>
    <dbReference type="NCBI Taxonomy" id="696281"/>
    <lineage>
        <taxon>Bacteria</taxon>
        <taxon>Bacillati</taxon>
        <taxon>Bacillota</taxon>
        <taxon>Clostridia</taxon>
        <taxon>Eubacteriales</taxon>
        <taxon>Peptococcaceae</taxon>
        <taxon>Desulforamulus</taxon>
    </lineage>
</organism>
<evidence type="ECO:0000313" key="3">
    <source>
        <dbReference type="Proteomes" id="UP000009234"/>
    </source>
</evidence>
<dbReference type="HOGENOM" id="CLU_157804_1_1_9"/>
<dbReference type="SUPFAM" id="SSF55315">
    <property type="entry name" value="L30e-like"/>
    <property type="match status" value="1"/>
</dbReference>
<proteinExistence type="predicted"/>
<reference evidence="3" key="1">
    <citation type="submission" date="2011-05" db="EMBL/GenBank/DDBJ databases">
        <title>Complete sequence of Desulfotomaculum ruminis DSM 2154.</title>
        <authorList>
            <person name="Lucas S."/>
            <person name="Copeland A."/>
            <person name="Lapidus A."/>
            <person name="Cheng J.-F."/>
            <person name="Goodwin L."/>
            <person name="Pitluck S."/>
            <person name="Lu M."/>
            <person name="Detter J.C."/>
            <person name="Han C."/>
            <person name="Tapia R."/>
            <person name="Land M."/>
            <person name="Hauser L."/>
            <person name="Kyrpides N."/>
            <person name="Ivanova N."/>
            <person name="Mikhailova N."/>
            <person name="Pagani I."/>
            <person name="Stams A.J.M."/>
            <person name="Plugge C.M."/>
            <person name="Muyzer G."/>
            <person name="Kuever J."/>
            <person name="Parshina S.N."/>
            <person name="Ivanova A.E."/>
            <person name="Nazina T.N."/>
            <person name="Brambilla E."/>
            <person name="Spring S."/>
            <person name="Klenk H.-P."/>
            <person name="Woyke T."/>
        </authorList>
    </citation>
    <scope>NUCLEOTIDE SEQUENCE [LARGE SCALE GENOMIC DNA]</scope>
    <source>
        <strain evidence="3">ATCC 23193 / DSM 2154 / NCIB 8452 / DL</strain>
    </source>
</reference>
<reference evidence="2 3" key="2">
    <citation type="journal article" date="2012" name="Stand. Genomic Sci.">
        <title>Complete genome sequence of the sulfate-reducing firmicute Desulfotomaculum ruminis type strain (DL(T)).</title>
        <authorList>
            <person name="Spring S."/>
            <person name="Visser M."/>
            <person name="Lu M."/>
            <person name="Copeland A."/>
            <person name="Lapidus A."/>
            <person name="Lucas S."/>
            <person name="Cheng J.F."/>
            <person name="Han C."/>
            <person name="Tapia R."/>
            <person name="Goodwin L.A."/>
            <person name="Pitluck S."/>
            <person name="Ivanova N."/>
            <person name="Land M."/>
            <person name="Hauser L."/>
            <person name="Larimer F."/>
            <person name="Rohde M."/>
            <person name="Goker M."/>
            <person name="Detter J.C."/>
            <person name="Kyrpides N.C."/>
            <person name="Woyke T."/>
            <person name="Schaap P.J."/>
            <person name="Plugge C.M."/>
            <person name="Muyzer G."/>
            <person name="Kuever J."/>
            <person name="Pereira I.A."/>
            <person name="Parshina S.N."/>
            <person name="Bernier-Latmani R."/>
            <person name="Stams A.J."/>
            <person name="Klenk H.P."/>
        </authorList>
    </citation>
    <scope>NUCLEOTIDE SEQUENCE [LARGE SCALE GENOMIC DNA]</scope>
    <source>
        <strain evidence="3">ATCC 23193 / DSM 2154 / NCIB 8452 / DL</strain>
    </source>
</reference>
<protein>
    <submittedName>
        <fullName evidence="2">Ribosomal protein L7Ae/L30e/S12e/Gadd45</fullName>
    </submittedName>
</protein>
<dbReference type="EMBL" id="CP002780">
    <property type="protein sequence ID" value="AEG60157.1"/>
    <property type="molecule type" value="Genomic_DNA"/>
</dbReference>
<dbReference type="eggNOG" id="COG1358">
    <property type="taxonomic scope" value="Bacteria"/>
</dbReference>
<dbReference type="InterPro" id="IPR029064">
    <property type="entry name" value="Ribosomal_eL30-like_sf"/>
</dbReference>
<dbReference type="OrthoDB" id="9794863at2"/>
<dbReference type="AlphaFoldDB" id="F6DU82"/>
<dbReference type="GO" id="GO:0005840">
    <property type="term" value="C:ribosome"/>
    <property type="evidence" value="ECO:0007669"/>
    <property type="project" value="UniProtKB-KW"/>
</dbReference>
<evidence type="ECO:0000313" key="2">
    <source>
        <dbReference type="EMBL" id="AEG60157.1"/>
    </source>
</evidence>
<keyword evidence="2" id="KW-0689">Ribosomal protein</keyword>
<sequence>MHGPVFQLLGLCQRAGKSVSGDFAVRANIAKKKVKLLIVAADTSERIKQEYLRLGKTHNLLTVEALTKEEIGLALGKSPRAAVAILDDNFARGISHSLERGEV</sequence>
<keyword evidence="2" id="KW-0687">Ribonucleoprotein</keyword>
<dbReference type="RefSeq" id="WP_013841920.1">
    <property type="nucleotide sequence ID" value="NC_015589.1"/>
</dbReference>
<dbReference type="STRING" id="696281.Desru_1898"/>
<dbReference type="Pfam" id="PF01248">
    <property type="entry name" value="Ribosomal_L7Ae"/>
    <property type="match status" value="1"/>
</dbReference>
<keyword evidence="3" id="KW-1185">Reference proteome</keyword>
<dbReference type="KEGG" id="dru:Desru_1898"/>
<name>F6DU82_DESRL</name>
<dbReference type="Gene3D" id="3.30.1330.30">
    <property type="match status" value="1"/>
</dbReference>
<dbReference type="Proteomes" id="UP000009234">
    <property type="component" value="Chromosome"/>
</dbReference>
<dbReference type="InterPro" id="IPR004038">
    <property type="entry name" value="Ribosomal_eL8/eL30/eS12/Gad45"/>
</dbReference>
<gene>
    <name evidence="2" type="ordered locus">Desru_1898</name>
</gene>
<accession>F6DU82</accession>
<feature type="domain" description="Ribosomal protein eL8/eL30/eS12/Gadd45" evidence="1">
    <location>
        <begin position="7"/>
        <end position="89"/>
    </location>
</feature>
<evidence type="ECO:0000259" key="1">
    <source>
        <dbReference type="Pfam" id="PF01248"/>
    </source>
</evidence>